<evidence type="ECO:0000256" key="5">
    <source>
        <dbReference type="ARBA" id="ARBA00022747"/>
    </source>
</evidence>
<evidence type="ECO:0000256" key="6">
    <source>
        <dbReference type="ARBA" id="ARBA00047422"/>
    </source>
</evidence>
<dbReference type="EC" id="2.1.1.37" evidence="1"/>
<keyword evidence="8" id="KW-1185">Reference proteome</keyword>
<dbReference type="GO" id="GO:0003886">
    <property type="term" value="F:DNA (cytosine-5-)-methyltransferase activity"/>
    <property type="evidence" value="ECO:0007669"/>
    <property type="project" value="UniProtKB-EC"/>
</dbReference>
<dbReference type="RefSeq" id="WP_143015706.1">
    <property type="nucleotide sequence ID" value="NZ_FNDD01000078.1"/>
</dbReference>
<organism evidence="7 8">
    <name type="scientific">Vibrio xiamenensis</name>
    <dbReference type="NCBI Taxonomy" id="861298"/>
    <lineage>
        <taxon>Bacteria</taxon>
        <taxon>Pseudomonadati</taxon>
        <taxon>Pseudomonadota</taxon>
        <taxon>Gammaproteobacteria</taxon>
        <taxon>Vibrionales</taxon>
        <taxon>Vibrionaceae</taxon>
        <taxon>Vibrio</taxon>
    </lineage>
</organism>
<dbReference type="GO" id="GO:0009307">
    <property type="term" value="P:DNA restriction-modification system"/>
    <property type="evidence" value="ECO:0007669"/>
    <property type="project" value="UniProtKB-KW"/>
</dbReference>
<keyword evidence="2 7" id="KW-0489">Methyltransferase</keyword>
<evidence type="ECO:0000256" key="3">
    <source>
        <dbReference type="ARBA" id="ARBA00022679"/>
    </source>
</evidence>
<dbReference type="STRING" id="861298.SAMN04488136_1781"/>
<dbReference type="InterPro" id="IPR050390">
    <property type="entry name" value="C5-Methyltransferase"/>
</dbReference>
<comment type="catalytic activity">
    <reaction evidence="6">
        <text>a 2'-deoxycytidine in DNA + S-adenosyl-L-methionine = a 5-methyl-2'-deoxycytidine in DNA + S-adenosyl-L-homocysteine + H(+)</text>
        <dbReference type="Rhea" id="RHEA:13681"/>
        <dbReference type="Rhea" id="RHEA-COMP:11369"/>
        <dbReference type="Rhea" id="RHEA-COMP:11370"/>
        <dbReference type="ChEBI" id="CHEBI:15378"/>
        <dbReference type="ChEBI" id="CHEBI:57856"/>
        <dbReference type="ChEBI" id="CHEBI:59789"/>
        <dbReference type="ChEBI" id="CHEBI:85452"/>
        <dbReference type="ChEBI" id="CHEBI:85454"/>
        <dbReference type="EC" id="2.1.1.37"/>
    </reaction>
</comment>
<protein>
    <recommendedName>
        <fullName evidence="1">DNA (cytosine-5-)-methyltransferase</fullName>
        <ecNumber evidence="1">2.1.1.37</ecNumber>
    </recommendedName>
</protein>
<dbReference type="Proteomes" id="UP000198854">
    <property type="component" value="Unassembled WGS sequence"/>
</dbReference>
<dbReference type="PANTHER" id="PTHR10629:SF52">
    <property type="entry name" value="DNA (CYTOSINE-5)-METHYLTRANSFERASE 1"/>
    <property type="match status" value="1"/>
</dbReference>
<accession>A0A1G8I2B9</accession>
<dbReference type="InterPro" id="IPR001525">
    <property type="entry name" value="C5_MeTfrase"/>
</dbReference>
<proteinExistence type="predicted"/>
<evidence type="ECO:0000256" key="1">
    <source>
        <dbReference type="ARBA" id="ARBA00011975"/>
    </source>
</evidence>
<dbReference type="GO" id="GO:0032259">
    <property type="term" value="P:methylation"/>
    <property type="evidence" value="ECO:0007669"/>
    <property type="project" value="UniProtKB-KW"/>
</dbReference>
<evidence type="ECO:0000313" key="8">
    <source>
        <dbReference type="Proteomes" id="UP000198854"/>
    </source>
</evidence>
<dbReference type="GO" id="GO:0044027">
    <property type="term" value="P:negative regulation of gene expression via chromosomal CpG island methylation"/>
    <property type="evidence" value="ECO:0007669"/>
    <property type="project" value="TreeGrafter"/>
</dbReference>
<dbReference type="OrthoDB" id="9813719at2"/>
<reference evidence="7 8" key="1">
    <citation type="submission" date="2016-10" db="EMBL/GenBank/DDBJ databases">
        <authorList>
            <person name="de Groot N.N."/>
        </authorList>
    </citation>
    <scope>NUCLEOTIDE SEQUENCE [LARGE SCALE GENOMIC DNA]</scope>
    <source>
        <strain evidence="7 8">CGMCC 1.10228</strain>
    </source>
</reference>
<feature type="non-terminal residue" evidence="7">
    <location>
        <position position="1"/>
    </location>
</feature>
<dbReference type="AlphaFoldDB" id="A0A1G8I2B9"/>
<dbReference type="Pfam" id="PF00145">
    <property type="entry name" value="DNA_methylase"/>
    <property type="match status" value="1"/>
</dbReference>
<dbReference type="Gene3D" id="3.90.120.10">
    <property type="entry name" value="DNA Methylase, subunit A, domain 2"/>
    <property type="match status" value="1"/>
</dbReference>
<dbReference type="SUPFAM" id="SSF53335">
    <property type="entry name" value="S-adenosyl-L-methionine-dependent methyltransferases"/>
    <property type="match status" value="1"/>
</dbReference>
<dbReference type="GO" id="GO:0003677">
    <property type="term" value="F:DNA binding"/>
    <property type="evidence" value="ECO:0007669"/>
    <property type="project" value="TreeGrafter"/>
</dbReference>
<dbReference type="EMBL" id="FNDD01000078">
    <property type="protein sequence ID" value="SDI13135.1"/>
    <property type="molecule type" value="Genomic_DNA"/>
</dbReference>
<keyword evidence="5" id="KW-0680">Restriction system</keyword>
<sequence length="468" mass="51498">EIVVDNFAGGGGASKGISAGLGCHVDIAINHDPDAIDMHKVNHPETKHYCESVWDVDPIEACSGRPVGLAWFSPDCKHFSKAKGDKPVDQKIRGLAWVAIRWALKVPVRVMMLENVEEFMTWGPLVKVNGKSRPCPKRKGETFDAFVKVLTTGLSPYHPAWSEMCDAIGINDDVEAKKRLRRGLGYQVEHRMIKACDYGAGTSRERFFLIARNDNAKILWPETTHGEGKLDYITAADSVDWSIPVTSIFGRKKPLAPKTIERIIKGLEKYVFNNDNPFFVPEQAVVPFITECANGSSQRNMRIDEPLRTITAHPKGGSFALVTSHVIKFRNGNIGHGMDEPMHTISAGGNHLGEVRAFLISYYGTSSAQNISEPLNTITTKDRHGLVIVKINGEDYQVIDIGLRMFEPHELFKAQGFGDKYKISHDSNGKKLTKKNQVAKVGNSVSPVVAKALVRANLGESVSSAVAA</sequence>
<keyword evidence="3 7" id="KW-0808">Transferase</keyword>
<name>A0A1G8I2B9_9VIBR</name>
<dbReference type="InterPro" id="IPR029063">
    <property type="entry name" value="SAM-dependent_MTases_sf"/>
</dbReference>
<dbReference type="PANTHER" id="PTHR10629">
    <property type="entry name" value="CYTOSINE-SPECIFIC METHYLTRANSFERASE"/>
    <property type="match status" value="1"/>
</dbReference>
<evidence type="ECO:0000256" key="4">
    <source>
        <dbReference type="ARBA" id="ARBA00022691"/>
    </source>
</evidence>
<evidence type="ECO:0000256" key="2">
    <source>
        <dbReference type="ARBA" id="ARBA00022603"/>
    </source>
</evidence>
<evidence type="ECO:0000313" key="7">
    <source>
        <dbReference type="EMBL" id="SDI13135.1"/>
    </source>
</evidence>
<dbReference type="Gene3D" id="3.40.50.150">
    <property type="entry name" value="Vaccinia Virus protein VP39"/>
    <property type="match status" value="1"/>
</dbReference>
<gene>
    <name evidence="7" type="ORF">SAMN04488136_1781</name>
</gene>
<keyword evidence="4" id="KW-0949">S-adenosyl-L-methionine</keyword>